<dbReference type="Bgee" id="ENSXETG00000022939">
    <property type="expression patterns" value="Expressed in ovary and 12 other cell types or tissues"/>
</dbReference>
<dbReference type="GO" id="GO:0050661">
    <property type="term" value="F:NADP binding"/>
    <property type="evidence" value="ECO:0007669"/>
    <property type="project" value="InterPro"/>
</dbReference>
<evidence type="ECO:0000256" key="5">
    <source>
        <dbReference type="ARBA" id="ARBA00022563"/>
    </source>
</evidence>
<dbReference type="Ensembl" id="ENSXETT00000109706">
    <property type="protein sequence ID" value="ENSXETP00000112787"/>
    <property type="gene ID" value="ENSXETG00000022939"/>
</dbReference>
<evidence type="ECO:0000259" key="12">
    <source>
        <dbReference type="PROSITE" id="PS51330"/>
    </source>
</evidence>
<feature type="region of interest" description="Disordered" evidence="11">
    <location>
        <begin position="1"/>
        <end position="36"/>
    </location>
</feature>
<dbReference type="GO" id="GO:0031427">
    <property type="term" value="P:response to methotrexate"/>
    <property type="evidence" value="ECO:0007669"/>
    <property type="project" value="UniProtKB-KW"/>
</dbReference>
<comment type="pathway">
    <text evidence="1">Cofactor biosynthesis; tetrahydrofolate biosynthesis; 5,6,7,8-tetrahydrofolate from 7,8-dihydrofolate: step 1/1.</text>
</comment>
<dbReference type="GO" id="GO:0004146">
    <property type="term" value="F:dihydrofolate reductase activity"/>
    <property type="evidence" value="ECO:0007669"/>
    <property type="project" value="UniProtKB-EC"/>
</dbReference>
<dbReference type="Pfam" id="PF00186">
    <property type="entry name" value="DHFR_1"/>
    <property type="match status" value="1"/>
</dbReference>
<evidence type="ECO:0000256" key="3">
    <source>
        <dbReference type="ARBA" id="ARBA00012856"/>
    </source>
</evidence>
<keyword evidence="5" id="KW-0554">One-carbon metabolism</keyword>
<dbReference type="EC" id="1.5.1.3" evidence="3"/>
<dbReference type="PRINTS" id="PR00070">
    <property type="entry name" value="DHFR"/>
</dbReference>
<dbReference type="Xenbase" id="XB-GENE-975267">
    <property type="gene designation" value="dhfr"/>
</dbReference>
<evidence type="ECO:0000256" key="4">
    <source>
        <dbReference type="ARBA" id="ARBA00018886"/>
    </source>
</evidence>
<dbReference type="PROSITE" id="PS51330">
    <property type="entry name" value="DHFR_2"/>
    <property type="match status" value="1"/>
</dbReference>
<accession>A0A803JXI9</accession>
<dbReference type="GO" id="GO:0046654">
    <property type="term" value="P:tetrahydrofolate biosynthetic process"/>
    <property type="evidence" value="ECO:0007669"/>
    <property type="project" value="UniProtKB-UniPathway"/>
</dbReference>
<gene>
    <name evidence="13" type="primary">dhfr</name>
</gene>
<evidence type="ECO:0000256" key="6">
    <source>
        <dbReference type="ARBA" id="ARBA00022609"/>
    </source>
</evidence>
<dbReference type="InParanoid" id="A0A803JXI9"/>
<evidence type="ECO:0000256" key="11">
    <source>
        <dbReference type="SAM" id="MobiDB-lite"/>
    </source>
</evidence>
<feature type="domain" description="DHFR" evidence="12">
    <location>
        <begin position="67"/>
        <end position="249"/>
    </location>
</feature>
<dbReference type="PANTHER" id="PTHR48069">
    <property type="entry name" value="DIHYDROFOLATE REDUCTASE"/>
    <property type="match status" value="1"/>
</dbReference>
<evidence type="ECO:0000313" key="13">
    <source>
        <dbReference type="Ensembl" id="ENSXETP00000112787"/>
    </source>
</evidence>
<protein>
    <recommendedName>
        <fullName evidence="4">Dihydrofolate reductase</fullName>
        <ecNumber evidence="3">1.5.1.3</ecNumber>
    </recommendedName>
</protein>
<dbReference type="FunFam" id="3.40.430.10:FF:000002">
    <property type="entry name" value="Dihydrofolate reductase"/>
    <property type="match status" value="1"/>
</dbReference>
<reference evidence="13" key="2">
    <citation type="submission" date="2021-03" db="UniProtKB">
        <authorList>
            <consortium name="Ensembl"/>
        </authorList>
    </citation>
    <scope>IDENTIFICATION</scope>
</reference>
<dbReference type="PROSITE" id="PS00075">
    <property type="entry name" value="DHFR_1"/>
    <property type="match status" value="1"/>
</dbReference>
<dbReference type="GeneTree" id="ENSGT00940000165661"/>
<dbReference type="CDD" id="cd00209">
    <property type="entry name" value="DHFR"/>
    <property type="match status" value="1"/>
</dbReference>
<dbReference type="SUPFAM" id="SSF53597">
    <property type="entry name" value="Dihydrofolate reductase-like"/>
    <property type="match status" value="1"/>
</dbReference>
<comment type="similarity">
    <text evidence="2 10">Belongs to the dihydrofolate reductase family.</text>
</comment>
<evidence type="ECO:0000256" key="1">
    <source>
        <dbReference type="ARBA" id="ARBA00004903"/>
    </source>
</evidence>
<dbReference type="PANTHER" id="PTHR48069:SF6">
    <property type="entry name" value="DIHYDROFOLATE REDUCTASE"/>
    <property type="match status" value="1"/>
</dbReference>
<sequence length="251" mass="28480">MTSLRKSRTHQSGQRLADSGRRGVSKQEPGGGDCSSRAKTCPALLLRLRLGTALTSCCEVAAMRNPFLHAVVAVCPPNQGIGKEGSLPWPLLRNEFKHFQRLTMTPTVEDKKNVVIMGRKTWFSIPEKNRPLKERINIVLSKELKEPPTGAHYLSKSLAEAIDLLEDPELKDKVDLVWVIGGSSLYQELMEKPVNQRWFVTRILQEFECDTYLPEIDLNSFRLLPEYPGISPELQEENGVQYKFEVYEKIV</sequence>
<keyword evidence="6" id="KW-0487">Methotrexate resistance</keyword>
<comment type="catalytic activity">
    <reaction evidence="9">
        <text>(6S)-5,6,7,8-tetrahydrofolate + NADP(+) = 7,8-dihydrofolate + NADPH + H(+)</text>
        <dbReference type="Rhea" id="RHEA:15009"/>
        <dbReference type="ChEBI" id="CHEBI:15378"/>
        <dbReference type="ChEBI" id="CHEBI:57451"/>
        <dbReference type="ChEBI" id="CHEBI:57453"/>
        <dbReference type="ChEBI" id="CHEBI:57783"/>
        <dbReference type="ChEBI" id="CHEBI:58349"/>
        <dbReference type="EC" id="1.5.1.3"/>
    </reaction>
</comment>
<dbReference type="GO" id="GO:0006730">
    <property type="term" value="P:one-carbon metabolic process"/>
    <property type="evidence" value="ECO:0007669"/>
    <property type="project" value="UniProtKB-KW"/>
</dbReference>
<organism evidence="13">
    <name type="scientific">Xenopus tropicalis</name>
    <name type="common">Western clawed frog</name>
    <name type="synonym">Silurana tropicalis</name>
    <dbReference type="NCBI Taxonomy" id="8364"/>
    <lineage>
        <taxon>Eukaryota</taxon>
        <taxon>Metazoa</taxon>
        <taxon>Chordata</taxon>
        <taxon>Craniata</taxon>
        <taxon>Vertebrata</taxon>
        <taxon>Euteleostomi</taxon>
        <taxon>Amphibia</taxon>
        <taxon>Batrachia</taxon>
        <taxon>Anura</taxon>
        <taxon>Pipoidea</taxon>
        <taxon>Pipidae</taxon>
        <taxon>Xenopodinae</taxon>
        <taxon>Xenopus</taxon>
        <taxon>Silurana</taxon>
    </lineage>
</organism>
<evidence type="ECO:0000256" key="2">
    <source>
        <dbReference type="ARBA" id="ARBA00009539"/>
    </source>
</evidence>
<dbReference type="Gene3D" id="3.40.430.10">
    <property type="entry name" value="Dihydrofolate Reductase, subunit A"/>
    <property type="match status" value="1"/>
</dbReference>
<dbReference type="AlphaFoldDB" id="A0A803JXI9"/>
<dbReference type="InterPro" id="IPR017925">
    <property type="entry name" value="DHFR_CS"/>
</dbReference>
<evidence type="ECO:0000256" key="8">
    <source>
        <dbReference type="ARBA" id="ARBA00023002"/>
    </source>
</evidence>
<dbReference type="InterPro" id="IPR012259">
    <property type="entry name" value="DHFR"/>
</dbReference>
<dbReference type="UniPathway" id="UPA00077">
    <property type="reaction ID" value="UER00158"/>
</dbReference>
<dbReference type="FunCoup" id="A0A803JXI9">
    <property type="interactions" value="1871"/>
</dbReference>
<keyword evidence="7" id="KW-0521">NADP</keyword>
<dbReference type="InterPro" id="IPR024072">
    <property type="entry name" value="DHFR-like_dom_sf"/>
</dbReference>
<keyword evidence="8" id="KW-0560">Oxidoreductase</keyword>
<dbReference type="InterPro" id="IPR001796">
    <property type="entry name" value="DHFR_dom"/>
</dbReference>
<evidence type="ECO:0000256" key="7">
    <source>
        <dbReference type="ARBA" id="ARBA00022857"/>
    </source>
</evidence>
<evidence type="ECO:0000256" key="10">
    <source>
        <dbReference type="RuleBase" id="RU004474"/>
    </source>
</evidence>
<proteinExistence type="inferred from homology"/>
<reference evidence="13" key="1">
    <citation type="journal article" date="2010" name="Science">
        <title>The genome of the Western clawed frog Xenopus tropicalis.</title>
        <authorList>
            <person name="Hellsten U."/>
            <person name="Harland R.M."/>
            <person name="Gilchrist M.J."/>
            <person name="Hendrix D."/>
            <person name="Jurka J."/>
            <person name="Kapitonov V."/>
            <person name="Ovcharenko I."/>
            <person name="Putnam N.H."/>
            <person name="Shu S."/>
            <person name="Taher L."/>
            <person name="Blitz I.L."/>
            <person name="Blumberg B."/>
            <person name="Dichmann D.S."/>
            <person name="Dubchak I."/>
            <person name="Amaya E."/>
            <person name="Detter J.C."/>
            <person name="Fletcher R."/>
            <person name="Gerhard D.S."/>
            <person name="Goodstein D."/>
            <person name="Graves T."/>
            <person name="Grigoriev I.V."/>
            <person name="Grimwood J."/>
            <person name="Kawashima T."/>
            <person name="Lindquist E."/>
            <person name="Lucas S.M."/>
            <person name="Mead P.E."/>
            <person name="Mitros T."/>
            <person name="Ogino H."/>
            <person name="Ohta Y."/>
            <person name="Poliakov A.V."/>
            <person name="Pollet N."/>
            <person name="Robert J."/>
            <person name="Salamov A."/>
            <person name="Sater A.K."/>
            <person name="Schmutz J."/>
            <person name="Terry A."/>
            <person name="Vize P.D."/>
            <person name="Warren W.C."/>
            <person name="Wells D."/>
            <person name="Wills A."/>
            <person name="Wilson R.K."/>
            <person name="Zimmerman L.B."/>
            <person name="Zorn A.M."/>
            <person name="Grainger R."/>
            <person name="Grammer T."/>
            <person name="Khokha M.K."/>
            <person name="Richardson P.M."/>
            <person name="Rokhsar D.S."/>
        </authorList>
    </citation>
    <scope>NUCLEOTIDE SEQUENCE [LARGE SCALE GENOMIC DNA]</scope>
    <source>
        <strain evidence="13">Nigerian</strain>
    </source>
</reference>
<evidence type="ECO:0000256" key="9">
    <source>
        <dbReference type="ARBA" id="ARBA00048873"/>
    </source>
</evidence>
<name>A0A803JXI9_XENTR</name>